<comment type="cofactor">
    <cofactor evidence="3">
        <name>FMN</name>
        <dbReference type="ChEBI" id="CHEBI:58210"/>
    </cofactor>
    <text evidence="3">Binds 1 FMN per subunit.</text>
</comment>
<gene>
    <name evidence="3 7" type="primary">coaBC</name>
    <name evidence="7" type="ORF">EII33_04600</name>
</gene>
<keyword evidence="3 4" id="KW-0436">Ligase</keyword>
<dbReference type="EC" id="6.3.2.5" evidence="3"/>
<dbReference type="EMBL" id="RQYF01000012">
    <property type="protein sequence ID" value="RRD92284.1"/>
    <property type="molecule type" value="Genomic_DNA"/>
</dbReference>
<keyword evidence="3" id="KW-0479">Metal-binding</keyword>
<dbReference type="GO" id="GO:0046872">
    <property type="term" value="F:metal ion binding"/>
    <property type="evidence" value="ECO:0007669"/>
    <property type="project" value="UniProtKB-KW"/>
</dbReference>
<comment type="pathway">
    <text evidence="3 4">Cofactor biosynthesis; coenzyme A biosynthesis; CoA from (R)-pantothenate: step 3/5.</text>
</comment>
<comment type="function">
    <text evidence="4">Catalyzes two steps in the biosynthesis of coenzyme A. In the first step cysteine is conjugated to 4'-phosphopantothenate to form 4-phosphopantothenoylcysteine, in the latter compound is decarboxylated to form 4'-phosphopantotheine.</text>
</comment>
<evidence type="ECO:0000256" key="4">
    <source>
        <dbReference type="RuleBase" id="RU364078"/>
    </source>
</evidence>
<dbReference type="PANTHER" id="PTHR14359:SF6">
    <property type="entry name" value="PHOSPHOPANTOTHENOYLCYSTEINE DECARBOXYLASE"/>
    <property type="match status" value="1"/>
</dbReference>
<dbReference type="GO" id="GO:0071513">
    <property type="term" value="C:phosphopantothenoylcysteine decarboxylase complex"/>
    <property type="evidence" value="ECO:0007669"/>
    <property type="project" value="TreeGrafter"/>
</dbReference>
<comment type="function">
    <text evidence="3">Catalyzes two sequential steps in the biosynthesis of coenzyme A. In the first step cysteine is conjugated to 4'-phosphopantothenate to form 4-phosphopantothenoylcysteine. In the second step the latter compound is decarboxylated to form 4'-phosphopantotheine.</text>
</comment>
<comment type="caution">
    <text evidence="7">The sequence shown here is derived from an EMBL/GenBank/DDBJ whole genome shotgun (WGS) entry which is preliminary data.</text>
</comment>
<evidence type="ECO:0000256" key="2">
    <source>
        <dbReference type="ARBA" id="ARBA00023239"/>
    </source>
</evidence>
<keyword evidence="2 3" id="KW-0456">Lyase</keyword>
<comment type="caution">
    <text evidence="3">Lacks conserved residue(s) required for the propagation of feature annotation.</text>
</comment>
<dbReference type="GO" id="GO:0004633">
    <property type="term" value="F:phosphopantothenoylcysteine decarboxylase activity"/>
    <property type="evidence" value="ECO:0007669"/>
    <property type="project" value="UniProtKB-UniRule"/>
</dbReference>
<keyword evidence="1 3" id="KW-0210">Decarboxylase</keyword>
<protein>
    <recommendedName>
        <fullName evidence="3">Coenzyme A biosynthesis bifunctional protein CoaBC</fullName>
    </recommendedName>
    <alternativeName>
        <fullName evidence="3">DNA/pantothenate metabolism flavoprotein</fullName>
    </alternativeName>
    <alternativeName>
        <fullName evidence="3">Phosphopantothenoylcysteine synthetase/decarboxylase</fullName>
        <shortName evidence="3">PPCS-PPCDC</shortName>
    </alternativeName>
    <domain>
        <recommendedName>
            <fullName evidence="3">Phosphopantothenoylcysteine decarboxylase</fullName>
            <shortName evidence="3">PPC decarboxylase</shortName>
            <shortName evidence="3">PPC-DC</shortName>
            <ecNumber evidence="3">4.1.1.36</ecNumber>
        </recommendedName>
        <alternativeName>
            <fullName evidence="3">CoaC</fullName>
        </alternativeName>
    </domain>
    <domain>
        <recommendedName>
            <fullName evidence="3">Phosphopantothenate--cysteine ligase</fullName>
            <ecNumber evidence="3">6.3.2.5</ecNumber>
        </recommendedName>
        <alternativeName>
            <fullName evidence="3">CoaB</fullName>
        </alternativeName>
        <alternativeName>
            <fullName evidence="3">Phosphopantothenoylcysteine synthetase</fullName>
            <shortName evidence="3">PPC synthetase</shortName>
            <shortName evidence="3">PPC-S</shortName>
        </alternativeName>
    </domain>
</protein>
<dbReference type="Proteomes" id="UP000279562">
    <property type="component" value="Unassembled WGS sequence"/>
</dbReference>
<organism evidence="7 8">
    <name type="scientific">Prevotella heparinolytica</name>
    <dbReference type="NCBI Taxonomy" id="28113"/>
    <lineage>
        <taxon>Bacteria</taxon>
        <taxon>Pseudomonadati</taxon>
        <taxon>Bacteroidota</taxon>
        <taxon>Bacteroidia</taxon>
        <taxon>Bacteroidales</taxon>
        <taxon>Bacteroidaceae</taxon>
        <taxon>Bacteroides</taxon>
    </lineage>
</organism>
<keyword evidence="3 4" id="KW-0288">FMN</keyword>
<dbReference type="PANTHER" id="PTHR14359">
    <property type="entry name" value="HOMO-OLIGOMERIC FLAVIN CONTAINING CYS DECARBOXYLASE FAMILY"/>
    <property type="match status" value="1"/>
</dbReference>
<proteinExistence type="inferred from homology"/>
<feature type="domain" description="DNA/pantothenate metabolism flavoprotein C-terminal" evidence="6">
    <location>
        <begin position="189"/>
        <end position="404"/>
    </location>
</feature>
<dbReference type="UniPathway" id="UPA00241">
    <property type="reaction ID" value="UER00353"/>
</dbReference>
<dbReference type="HAMAP" id="MF_02225">
    <property type="entry name" value="CoaBC"/>
    <property type="match status" value="1"/>
</dbReference>
<keyword evidence="8" id="KW-1185">Reference proteome</keyword>
<feature type="binding site" evidence="3">
    <location>
        <position position="351"/>
    </location>
    <ligand>
        <name>CTP</name>
        <dbReference type="ChEBI" id="CHEBI:37563"/>
    </ligand>
</feature>
<feature type="binding site" evidence="3">
    <location>
        <position position="333"/>
    </location>
    <ligand>
        <name>CTP</name>
        <dbReference type="ChEBI" id="CHEBI:37563"/>
    </ligand>
</feature>
<feature type="region of interest" description="Phosphopantothenate--cysteine ligase" evidence="3">
    <location>
        <begin position="194"/>
        <end position="410"/>
    </location>
</feature>
<dbReference type="Pfam" id="PF02441">
    <property type="entry name" value="Flavoprotein"/>
    <property type="match status" value="1"/>
</dbReference>
<dbReference type="InterPro" id="IPR005252">
    <property type="entry name" value="CoaBC"/>
</dbReference>
<evidence type="ECO:0000256" key="1">
    <source>
        <dbReference type="ARBA" id="ARBA00022793"/>
    </source>
</evidence>
<dbReference type="NCBIfam" id="TIGR00521">
    <property type="entry name" value="coaBC_dfp"/>
    <property type="match status" value="1"/>
</dbReference>
<comment type="pathway">
    <text evidence="3 4">Cofactor biosynthesis; coenzyme A biosynthesis; CoA from (R)-pantothenate: step 2/5.</text>
</comment>
<dbReference type="GO" id="GO:0015941">
    <property type="term" value="P:pantothenate catabolic process"/>
    <property type="evidence" value="ECO:0007669"/>
    <property type="project" value="InterPro"/>
</dbReference>
<name>A0A3P2AA61_9BACE</name>
<comment type="similarity">
    <text evidence="3 4">In the C-terminal section; belongs to the PPC synthetase family.</text>
</comment>
<dbReference type="RefSeq" id="WP_125238704.1">
    <property type="nucleotide sequence ID" value="NZ_JALFAM010000008.1"/>
</dbReference>
<dbReference type="Gene3D" id="3.40.50.1950">
    <property type="entry name" value="Flavin prenyltransferase-like"/>
    <property type="match status" value="1"/>
</dbReference>
<dbReference type="AlphaFoldDB" id="A0A3P2AA61"/>
<evidence type="ECO:0000256" key="3">
    <source>
        <dbReference type="HAMAP-Rule" id="MF_02225"/>
    </source>
</evidence>
<sequence>MANILKGKKIVLGITGSIAAYKSCLLIRELIKRGAEVQVVITPAGKEFITPITLSALTGKPVISEFFAQRDGTWNSHVDLGLWADALLIAPATASTIGKMANGVADNMLITTYLSAKAPVFVAPAMDLDMFAHPSTQKNLDILRSYGNYIIEPGTGELASHLVGKGRMEEPENIVRHLEMYFAAKEGELVGKTIMITAGPTYEKIDPVRFIGNYSSGKMGFALADECVSRGAKVILIAGPVQQTTYFPMAQYIQVESAGNMYDAAGAFWGSADAAILTAAVADYTPEHVADEKIKREKTGEMILALKPTQDIAAFLGKQKNKANNRKQVLVGFALETNNELLNAEEKLKRKNLDFIVLNSLNDKGAGFRHDTNKISIIDDKGKVDYPLKSKAEVAVDIVDHLVKVLKQAE</sequence>
<comment type="similarity">
    <text evidence="3 4">In the N-terminal section; belongs to the HFCD (homo-oligomeric flavin containing Cys decarboxylase) superfamily.</text>
</comment>
<dbReference type="GO" id="GO:0015937">
    <property type="term" value="P:coenzyme A biosynthetic process"/>
    <property type="evidence" value="ECO:0007669"/>
    <property type="project" value="UniProtKB-UniRule"/>
</dbReference>
<dbReference type="EC" id="4.1.1.36" evidence="3"/>
<accession>A0A3P2AA61</accession>
<evidence type="ECO:0000259" key="6">
    <source>
        <dbReference type="Pfam" id="PF04127"/>
    </source>
</evidence>
<feature type="binding site" evidence="3">
    <location>
        <position position="347"/>
    </location>
    <ligand>
        <name>CTP</name>
        <dbReference type="ChEBI" id="CHEBI:37563"/>
    </ligand>
</feature>
<dbReference type="Pfam" id="PF04127">
    <property type="entry name" value="DFP"/>
    <property type="match status" value="1"/>
</dbReference>
<dbReference type="GO" id="GO:0010181">
    <property type="term" value="F:FMN binding"/>
    <property type="evidence" value="ECO:0007669"/>
    <property type="project" value="UniProtKB-UniRule"/>
</dbReference>
<evidence type="ECO:0000313" key="8">
    <source>
        <dbReference type="Proteomes" id="UP000279562"/>
    </source>
</evidence>
<keyword evidence="3" id="KW-0511">Multifunctional enzyme</keyword>
<dbReference type="InterPro" id="IPR035929">
    <property type="entry name" value="CoaB-like_sf"/>
</dbReference>
<evidence type="ECO:0000259" key="5">
    <source>
        <dbReference type="Pfam" id="PF02441"/>
    </source>
</evidence>
<reference evidence="7 8" key="1">
    <citation type="submission" date="2018-11" db="EMBL/GenBank/DDBJ databases">
        <title>Genomes From Bacteria Associated with the Canine Oral Cavity: a Test Case for Automated Genome-Based Taxonomic Assignment.</title>
        <authorList>
            <person name="Coil D.A."/>
            <person name="Jospin G."/>
            <person name="Darling A.E."/>
            <person name="Wallis C."/>
            <person name="Davis I.J."/>
            <person name="Harris S."/>
            <person name="Eisen J.A."/>
            <person name="Holcombe L.J."/>
            <person name="O'Flynn C."/>
        </authorList>
    </citation>
    <scope>NUCLEOTIDE SEQUENCE [LARGE SCALE GENOMIC DNA]</scope>
    <source>
        <strain evidence="7 8">OH1047_COT-310</strain>
    </source>
</reference>
<dbReference type="Gene3D" id="3.40.50.10300">
    <property type="entry name" value="CoaB-like"/>
    <property type="match status" value="1"/>
</dbReference>
<comment type="catalytic activity">
    <reaction evidence="3 4">
        <text>N-[(R)-4-phosphopantothenoyl]-L-cysteine + H(+) = (R)-4'-phosphopantetheine + CO2</text>
        <dbReference type="Rhea" id="RHEA:16793"/>
        <dbReference type="ChEBI" id="CHEBI:15378"/>
        <dbReference type="ChEBI" id="CHEBI:16526"/>
        <dbReference type="ChEBI" id="CHEBI:59458"/>
        <dbReference type="ChEBI" id="CHEBI:61723"/>
        <dbReference type="EC" id="4.1.1.36"/>
    </reaction>
</comment>
<dbReference type="InterPro" id="IPR036551">
    <property type="entry name" value="Flavin_trans-like"/>
</dbReference>
<dbReference type="InterPro" id="IPR003382">
    <property type="entry name" value="Flavoprotein"/>
</dbReference>
<comment type="catalytic activity">
    <reaction evidence="3 4">
        <text>(R)-4'-phosphopantothenate + L-cysteine + CTP = N-[(R)-4-phosphopantothenoyl]-L-cysteine + CMP + diphosphate + H(+)</text>
        <dbReference type="Rhea" id="RHEA:19397"/>
        <dbReference type="ChEBI" id="CHEBI:10986"/>
        <dbReference type="ChEBI" id="CHEBI:15378"/>
        <dbReference type="ChEBI" id="CHEBI:33019"/>
        <dbReference type="ChEBI" id="CHEBI:35235"/>
        <dbReference type="ChEBI" id="CHEBI:37563"/>
        <dbReference type="ChEBI" id="CHEBI:59458"/>
        <dbReference type="ChEBI" id="CHEBI:60377"/>
        <dbReference type="EC" id="6.3.2.5"/>
    </reaction>
</comment>
<feature type="binding site" evidence="3">
    <location>
        <position position="293"/>
    </location>
    <ligand>
        <name>CTP</name>
        <dbReference type="ChEBI" id="CHEBI:37563"/>
    </ligand>
</feature>
<keyword evidence="3 4" id="KW-0285">Flavoprotein</keyword>
<feature type="binding site" evidence="3">
    <location>
        <position position="283"/>
    </location>
    <ligand>
        <name>CTP</name>
        <dbReference type="ChEBI" id="CHEBI:37563"/>
    </ligand>
</feature>
<feature type="region of interest" description="Phosphopantothenoylcysteine decarboxylase" evidence="3">
    <location>
        <begin position="1"/>
        <end position="193"/>
    </location>
</feature>
<keyword evidence="3" id="KW-0460">Magnesium</keyword>
<comment type="cofactor">
    <cofactor evidence="3">
        <name>Mg(2+)</name>
        <dbReference type="ChEBI" id="CHEBI:18420"/>
    </cofactor>
</comment>
<dbReference type="GO" id="GO:0004632">
    <property type="term" value="F:phosphopantothenate--cysteine ligase activity"/>
    <property type="evidence" value="ECO:0007669"/>
    <property type="project" value="UniProtKB-UniRule"/>
</dbReference>
<evidence type="ECO:0000313" key="7">
    <source>
        <dbReference type="EMBL" id="RRD92284.1"/>
    </source>
</evidence>
<dbReference type="SUPFAM" id="SSF102645">
    <property type="entry name" value="CoaB-like"/>
    <property type="match status" value="1"/>
</dbReference>
<dbReference type="SUPFAM" id="SSF52507">
    <property type="entry name" value="Homo-oligomeric flavin-containing Cys decarboxylases, HFCD"/>
    <property type="match status" value="1"/>
</dbReference>
<feature type="domain" description="Flavoprotein" evidence="5">
    <location>
        <begin position="8"/>
        <end position="177"/>
    </location>
</feature>
<dbReference type="InterPro" id="IPR007085">
    <property type="entry name" value="DNA/pantothenate-metab_flavo_C"/>
</dbReference>